<feature type="transmembrane region" description="Helical" evidence="5">
    <location>
        <begin position="58"/>
        <end position="82"/>
    </location>
</feature>
<comment type="subcellular location">
    <subcellularLocation>
        <location evidence="1">Cell membrane</location>
        <topology evidence="1">Multi-pass membrane protein</topology>
    </subcellularLocation>
</comment>
<dbReference type="AlphaFoldDB" id="A0A346XXS3"/>
<protein>
    <submittedName>
        <fullName evidence="7">3-hydroxyphenylpropionic acid transporter</fullName>
    </submittedName>
</protein>
<keyword evidence="8" id="KW-1185">Reference proteome</keyword>
<evidence type="ECO:0000256" key="4">
    <source>
        <dbReference type="ARBA" id="ARBA00023136"/>
    </source>
</evidence>
<feature type="domain" description="Major facilitator superfamily (MFS) profile" evidence="6">
    <location>
        <begin position="16"/>
        <end position="412"/>
    </location>
</feature>
<proteinExistence type="predicted"/>
<dbReference type="PROSITE" id="PS50850">
    <property type="entry name" value="MFS"/>
    <property type="match status" value="1"/>
</dbReference>
<feature type="transmembrane region" description="Helical" evidence="5">
    <location>
        <begin position="269"/>
        <end position="289"/>
    </location>
</feature>
<dbReference type="Gene3D" id="1.20.1250.20">
    <property type="entry name" value="MFS general substrate transporter like domains"/>
    <property type="match status" value="2"/>
</dbReference>
<feature type="transmembrane region" description="Helical" evidence="5">
    <location>
        <begin position="184"/>
        <end position="203"/>
    </location>
</feature>
<name>A0A346XXS3_9ACTN</name>
<dbReference type="InterPro" id="IPR011701">
    <property type="entry name" value="MFS"/>
</dbReference>
<keyword evidence="3 5" id="KW-1133">Transmembrane helix</keyword>
<evidence type="ECO:0000256" key="2">
    <source>
        <dbReference type="ARBA" id="ARBA00022692"/>
    </source>
</evidence>
<dbReference type="GO" id="GO:0046943">
    <property type="term" value="F:carboxylic acid transmembrane transporter activity"/>
    <property type="evidence" value="ECO:0007669"/>
    <property type="project" value="TreeGrafter"/>
</dbReference>
<sequence>MPDTGAPRVYGWLHPSVVVAAVFSAYAGFAQFSATAALPDIAAAFGTVTEGADGSITAQAGLSGTVLGLGLGVIRLASLAALPLARQADRHGRRVVLLATTAVALVLTAASAGMPTFWWFVALLALARPLMSATNAVAGVIASEEVATVDRSKAIALVTVGYGTGAGIPVVLRGITDGEIGFRTLFLIAVPLLLTLPLVARLVTEPDRSARLVEADAATSKRLGRVPPELRGRLVLLCTLTFFVAFLTGPVNTYLFLYAEQVAGVSPGTLALVIPFAAILGAAGLAIGVRLADRYGRIPTAMWTKVGLAACGVLTYSAGAWGALVGYVLSLFIGSSYAPAVGATAAEIFPTSIRATAAGWITACTTVGAVVGLLLFGWVADVSGSFSVASWVVSVPCAISMIGYRFLPETKGLELEESAPEVA</sequence>
<reference evidence="7 8" key="1">
    <citation type="submission" date="2018-09" db="EMBL/GenBank/DDBJ databases">
        <title>Complete genome sequence of Euzebya sp. DY32-46 isolated from seawater of Pacific Ocean.</title>
        <authorList>
            <person name="Xu L."/>
            <person name="Wu Y.-H."/>
            <person name="Xu X.-W."/>
        </authorList>
    </citation>
    <scope>NUCLEOTIDE SEQUENCE [LARGE SCALE GENOMIC DNA]</scope>
    <source>
        <strain evidence="7 8">DY32-46</strain>
    </source>
</reference>
<dbReference type="InterPro" id="IPR036259">
    <property type="entry name" value="MFS_trans_sf"/>
</dbReference>
<feature type="transmembrane region" description="Helical" evidence="5">
    <location>
        <begin position="386"/>
        <end position="407"/>
    </location>
</feature>
<dbReference type="PANTHER" id="PTHR23508">
    <property type="entry name" value="CARBOXYLIC ACID TRANSPORTER PROTEIN HOMOLOG"/>
    <property type="match status" value="1"/>
</dbReference>
<feature type="transmembrane region" description="Helical" evidence="5">
    <location>
        <begin position="94"/>
        <end position="112"/>
    </location>
</feature>
<keyword evidence="4 5" id="KW-0472">Membrane</keyword>
<evidence type="ECO:0000256" key="5">
    <source>
        <dbReference type="SAM" id="Phobius"/>
    </source>
</evidence>
<accession>A0A346XXS3</accession>
<dbReference type="InterPro" id="IPR020846">
    <property type="entry name" value="MFS_dom"/>
</dbReference>
<dbReference type="SUPFAM" id="SSF103473">
    <property type="entry name" value="MFS general substrate transporter"/>
    <property type="match status" value="1"/>
</dbReference>
<evidence type="ECO:0000259" key="6">
    <source>
        <dbReference type="PROSITE" id="PS50850"/>
    </source>
</evidence>
<dbReference type="Proteomes" id="UP000264006">
    <property type="component" value="Chromosome"/>
</dbReference>
<feature type="transmembrane region" description="Helical" evidence="5">
    <location>
        <begin position="234"/>
        <end position="257"/>
    </location>
</feature>
<keyword evidence="2 5" id="KW-0812">Transmembrane</keyword>
<feature type="transmembrane region" description="Helical" evidence="5">
    <location>
        <begin position="154"/>
        <end position="172"/>
    </location>
</feature>
<feature type="transmembrane region" description="Helical" evidence="5">
    <location>
        <begin position="118"/>
        <end position="142"/>
    </location>
</feature>
<feature type="transmembrane region" description="Helical" evidence="5">
    <location>
        <begin position="358"/>
        <end position="380"/>
    </location>
</feature>
<gene>
    <name evidence="7" type="ORF">DVS28_a2338</name>
</gene>
<evidence type="ECO:0000256" key="1">
    <source>
        <dbReference type="ARBA" id="ARBA00004651"/>
    </source>
</evidence>
<organism evidence="7 8">
    <name type="scientific">Euzebya pacifica</name>
    <dbReference type="NCBI Taxonomy" id="1608957"/>
    <lineage>
        <taxon>Bacteria</taxon>
        <taxon>Bacillati</taxon>
        <taxon>Actinomycetota</taxon>
        <taxon>Nitriliruptoria</taxon>
        <taxon>Euzebyales</taxon>
    </lineage>
</organism>
<dbReference type="PANTHER" id="PTHR23508:SF10">
    <property type="entry name" value="CARBOXYLIC ACID TRANSPORTER PROTEIN HOMOLOG"/>
    <property type="match status" value="1"/>
</dbReference>
<dbReference type="KEGG" id="euz:DVS28_a2338"/>
<dbReference type="EMBL" id="CP031165">
    <property type="protein sequence ID" value="AXV07020.1"/>
    <property type="molecule type" value="Genomic_DNA"/>
</dbReference>
<evidence type="ECO:0000313" key="8">
    <source>
        <dbReference type="Proteomes" id="UP000264006"/>
    </source>
</evidence>
<dbReference type="RefSeq" id="WP_164710413.1">
    <property type="nucleotide sequence ID" value="NZ_CAXIBR010000122.1"/>
</dbReference>
<dbReference type="GO" id="GO:0005886">
    <property type="term" value="C:plasma membrane"/>
    <property type="evidence" value="ECO:0007669"/>
    <property type="project" value="UniProtKB-SubCell"/>
</dbReference>
<evidence type="ECO:0000256" key="3">
    <source>
        <dbReference type="ARBA" id="ARBA00022989"/>
    </source>
</evidence>
<feature type="transmembrane region" description="Helical" evidence="5">
    <location>
        <begin position="12"/>
        <end position="38"/>
    </location>
</feature>
<evidence type="ECO:0000313" key="7">
    <source>
        <dbReference type="EMBL" id="AXV07020.1"/>
    </source>
</evidence>
<dbReference type="Pfam" id="PF07690">
    <property type="entry name" value="MFS_1"/>
    <property type="match status" value="1"/>
</dbReference>